<keyword evidence="3" id="KW-1185">Reference proteome</keyword>
<dbReference type="Pfam" id="PF01554">
    <property type="entry name" value="MatE"/>
    <property type="match status" value="1"/>
</dbReference>
<organism evidence="2 3">
    <name type="scientific">Trapa natans</name>
    <name type="common">Water chestnut</name>
    <dbReference type="NCBI Taxonomy" id="22666"/>
    <lineage>
        <taxon>Eukaryota</taxon>
        <taxon>Viridiplantae</taxon>
        <taxon>Streptophyta</taxon>
        <taxon>Embryophyta</taxon>
        <taxon>Tracheophyta</taxon>
        <taxon>Spermatophyta</taxon>
        <taxon>Magnoliopsida</taxon>
        <taxon>eudicotyledons</taxon>
        <taxon>Gunneridae</taxon>
        <taxon>Pentapetalae</taxon>
        <taxon>rosids</taxon>
        <taxon>malvids</taxon>
        <taxon>Myrtales</taxon>
        <taxon>Lythraceae</taxon>
        <taxon>Trapa</taxon>
    </lineage>
</organism>
<protein>
    <submittedName>
        <fullName evidence="2">Uncharacterized protein</fullName>
    </submittedName>
</protein>
<accession>A0AAN7RGS4</accession>
<evidence type="ECO:0000313" key="3">
    <source>
        <dbReference type="Proteomes" id="UP001346149"/>
    </source>
</evidence>
<dbReference type="InterPro" id="IPR002528">
    <property type="entry name" value="MATE_fam"/>
</dbReference>
<comment type="similarity">
    <text evidence="1">Belongs to the multi antimicrobial extrusion (MATE) (TC 2.A.66.1) family.</text>
</comment>
<proteinExistence type="inferred from homology"/>
<dbReference type="GO" id="GO:0015297">
    <property type="term" value="F:antiporter activity"/>
    <property type="evidence" value="ECO:0007669"/>
    <property type="project" value="InterPro"/>
</dbReference>
<sequence>MGGAEEQPLSRRLWVETKELWQILGPAIFSRMAAYCMNIISQAFAGHIGTVELAAFSIANTVIVGFNFGLLEHGELSDDQG</sequence>
<name>A0AAN7RGS4_TRANT</name>
<gene>
    <name evidence="2" type="ORF">SAY86_003294</name>
</gene>
<dbReference type="GO" id="GO:0016020">
    <property type="term" value="C:membrane"/>
    <property type="evidence" value="ECO:0007669"/>
    <property type="project" value="InterPro"/>
</dbReference>
<comment type="caution">
    <text evidence="2">The sequence shown here is derived from an EMBL/GenBank/DDBJ whole genome shotgun (WGS) entry which is preliminary data.</text>
</comment>
<dbReference type="PANTHER" id="PTHR11206">
    <property type="entry name" value="MULTIDRUG RESISTANCE PROTEIN"/>
    <property type="match status" value="1"/>
</dbReference>
<dbReference type="GO" id="GO:0042910">
    <property type="term" value="F:xenobiotic transmembrane transporter activity"/>
    <property type="evidence" value="ECO:0007669"/>
    <property type="project" value="InterPro"/>
</dbReference>
<reference evidence="2 3" key="1">
    <citation type="journal article" date="2023" name="Hortic Res">
        <title>Pangenome of water caltrop reveals structural variations and asymmetric subgenome divergence after allopolyploidization.</title>
        <authorList>
            <person name="Zhang X."/>
            <person name="Chen Y."/>
            <person name="Wang L."/>
            <person name="Yuan Y."/>
            <person name="Fang M."/>
            <person name="Shi L."/>
            <person name="Lu R."/>
            <person name="Comes H.P."/>
            <person name="Ma Y."/>
            <person name="Chen Y."/>
            <person name="Huang G."/>
            <person name="Zhou Y."/>
            <person name="Zheng Z."/>
            <person name="Qiu Y."/>
        </authorList>
    </citation>
    <scope>NUCLEOTIDE SEQUENCE [LARGE SCALE GENOMIC DNA]</scope>
    <source>
        <strain evidence="2">F231</strain>
    </source>
</reference>
<dbReference type="EMBL" id="JAXQNO010000001">
    <property type="protein sequence ID" value="KAK4803477.1"/>
    <property type="molecule type" value="Genomic_DNA"/>
</dbReference>
<evidence type="ECO:0000313" key="2">
    <source>
        <dbReference type="EMBL" id="KAK4803477.1"/>
    </source>
</evidence>
<dbReference type="Proteomes" id="UP001346149">
    <property type="component" value="Unassembled WGS sequence"/>
</dbReference>
<evidence type="ECO:0000256" key="1">
    <source>
        <dbReference type="ARBA" id="ARBA00010199"/>
    </source>
</evidence>
<dbReference type="AlphaFoldDB" id="A0AAN7RGS4"/>